<keyword evidence="4" id="KW-1185">Reference proteome</keyword>
<dbReference type="Gene3D" id="2.60.120.10">
    <property type="entry name" value="Jelly Rolls"/>
    <property type="match status" value="1"/>
</dbReference>
<proteinExistence type="predicted"/>
<sequence>MKKHLENSEHYKWGTNCNGWHLLKSNRLSMIEEVMPPNTNEVKHYHSKAQQFFYILKGEAIFELKNGLVRVVEREGIHIEPKNVHQIRNEGKVDLEFLVISEPTSRGDRIEIE</sequence>
<dbReference type="AlphaFoldDB" id="A0A6G7J6P1"/>
<dbReference type="EMBL" id="CP049616">
    <property type="protein sequence ID" value="QII46299.1"/>
    <property type="molecule type" value="Genomic_DNA"/>
</dbReference>
<keyword evidence="1" id="KW-0479">Metal-binding</keyword>
<dbReference type="PANTHER" id="PTHR35848:SF9">
    <property type="entry name" value="SLL1358 PROTEIN"/>
    <property type="match status" value="1"/>
</dbReference>
<dbReference type="InterPro" id="IPR011051">
    <property type="entry name" value="RmlC_Cupin_sf"/>
</dbReference>
<evidence type="ECO:0000256" key="1">
    <source>
        <dbReference type="ARBA" id="ARBA00022723"/>
    </source>
</evidence>
<protein>
    <submittedName>
        <fullName evidence="3">Cupin domain-containing protein</fullName>
    </submittedName>
</protein>
<feature type="domain" description="Cupin type-2" evidence="2">
    <location>
        <begin position="33"/>
        <end position="100"/>
    </location>
</feature>
<dbReference type="PANTHER" id="PTHR35848">
    <property type="entry name" value="OXALATE-BINDING PROTEIN"/>
    <property type="match status" value="1"/>
</dbReference>
<dbReference type="SUPFAM" id="SSF51182">
    <property type="entry name" value="RmlC-like cupins"/>
    <property type="match status" value="1"/>
</dbReference>
<dbReference type="RefSeq" id="WP_166249675.1">
    <property type="nucleotide sequence ID" value="NZ_JAHZSW010000010.1"/>
</dbReference>
<reference evidence="3 4" key="1">
    <citation type="submission" date="2020-02" db="EMBL/GenBank/DDBJ databases">
        <title>Complete genome of Muricauda sp. 501str8.</title>
        <authorList>
            <person name="Dong B."/>
            <person name="Zhu S."/>
            <person name="Yang J."/>
            <person name="Chen J."/>
        </authorList>
    </citation>
    <scope>NUCLEOTIDE SEQUENCE [LARGE SCALE GENOMIC DNA]</scope>
    <source>
        <strain evidence="3 4">501str8</strain>
    </source>
</reference>
<evidence type="ECO:0000259" key="2">
    <source>
        <dbReference type="Pfam" id="PF07883"/>
    </source>
</evidence>
<dbReference type="InterPro" id="IPR014710">
    <property type="entry name" value="RmlC-like_jellyroll"/>
</dbReference>
<dbReference type="KEGG" id="mut:GVT53_16960"/>
<evidence type="ECO:0000313" key="4">
    <source>
        <dbReference type="Proteomes" id="UP000502928"/>
    </source>
</evidence>
<name>A0A6G7J6P1_9FLAO</name>
<accession>A0A6G7J6P1</accession>
<dbReference type="InterPro" id="IPR013096">
    <property type="entry name" value="Cupin_2"/>
</dbReference>
<dbReference type="GO" id="GO:0046872">
    <property type="term" value="F:metal ion binding"/>
    <property type="evidence" value="ECO:0007669"/>
    <property type="project" value="UniProtKB-KW"/>
</dbReference>
<evidence type="ECO:0000313" key="3">
    <source>
        <dbReference type="EMBL" id="QII46299.1"/>
    </source>
</evidence>
<gene>
    <name evidence="3" type="ORF">GVT53_16960</name>
</gene>
<dbReference type="InterPro" id="IPR051610">
    <property type="entry name" value="GPI/OXD"/>
</dbReference>
<dbReference type="Proteomes" id="UP000502928">
    <property type="component" value="Chromosome"/>
</dbReference>
<dbReference type="Pfam" id="PF07883">
    <property type="entry name" value="Cupin_2"/>
    <property type="match status" value="1"/>
</dbReference>
<organism evidence="3 4">
    <name type="scientific">Flagellimonas oceani</name>
    <dbReference type="NCBI Taxonomy" id="2698672"/>
    <lineage>
        <taxon>Bacteria</taxon>
        <taxon>Pseudomonadati</taxon>
        <taxon>Bacteroidota</taxon>
        <taxon>Flavobacteriia</taxon>
        <taxon>Flavobacteriales</taxon>
        <taxon>Flavobacteriaceae</taxon>
        <taxon>Flagellimonas</taxon>
    </lineage>
</organism>